<sequence>MMRLIPSTCGAALYVSAVVPFRSWIISILSRARTFPPFLPACIRVNSIPSPLLTRRDPAFCLSSLLTIAMCCLPHGSCTIHSTSVF</sequence>
<organism evidence="1 2">
    <name type="scientific">Daedalea quercina L-15889</name>
    <dbReference type="NCBI Taxonomy" id="1314783"/>
    <lineage>
        <taxon>Eukaryota</taxon>
        <taxon>Fungi</taxon>
        <taxon>Dikarya</taxon>
        <taxon>Basidiomycota</taxon>
        <taxon>Agaricomycotina</taxon>
        <taxon>Agaricomycetes</taxon>
        <taxon>Polyporales</taxon>
        <taxon>Fomitopsis</taxon>
    </lineage>
</organism>
<name>A0A165M4N2_9APHY</name>
<accession>A0A165M4N2</accession>
<dbReference type="EMBL" id="KV429109">
    <property type="protein sequence ID" value="KZT65227.1"/>
    <property type="molecule type" value="Genomic_DNA"/>
</dbReference>
<reference evidence="1 2" key="1">
    <citation type="journal article" date="2016" name="Mol. Biol. Evol.">
        <title>Comparative Genomics of Early-Diverging Mushroom-Forming Fungi Provides Insights into the Origins of Lignocellulose Decay Capabilities.</title>
        <authorList>
            <person name="Nagy L.G."/>
            <person name="Riley R."/>
            <person name="Tritt A."/>
            <person name="Adam C."/>
            <person name="Daum C."/>
            <person name="Floudas D."/>
            <person name="Sun H."/>
            <person name="Yadav J.S."/>
            <person name="Pangilinan J."/>
            <person name="Larsson K.H."/>
            <person name="Matsuura K."/>
            <person name="Barry K."/>
            <person name="Labutti K."/>
            <person name="Kuo R."/>
            <person name="Ohm R.A."/>
            <person name="Bhattacharya S.S."/>
            <person name="Shirouzu T."/>
            <person name="Yoshinaga Y."/>
            <person name="Martin F.M."/>
            <person name="Grigoriev I.V."/>
            <person name="Hibbett D.S."/>
        </authorList>
    </citation>
    <scope>NUCLEOTIDE SEQUENCE [LARGE SCALE GENOMIC DNA]</scope>
    <source>
        <strain evidence="1 2">L-15889</strain>
    </source>
</reference>
<gene>
    <name evidence="1" type="ORF">DAEQUDRAFT_731619</name>
</gene>
<evidence type="ECO:0000313" key="1">
    <source>
        <dbReference type="EMBL" id="KZT65227.1"/>
    </source>
</evidence>
<evidence type="ECO:0000313" key="2">
    <source>
        <dbReference type="Proteomes" id="UP000076727"/>
    </source>
</evidence>
<keyword evidence="2" id="KW-1185">Reference proteome</keyword>
<feature type="non-terminal residue" evidence="1">
    <location>
        <position position="1"/>
    </location>
</feature>
<proteinExistence type="predicted"/>
<dbReference type="Proteomes" id="UP000076727">
    <property type="component" value="Unassembled WGS sequence"/>
</dbReference>
<dbReference type="AlphaFoldDB" id="A0A165M4N2"/>
<protein>
    <submittedName>
        <fullName evidence="1">Uncharacterized protein</fullName>
    </submittedName>
</protein>